<dbReference type="Proteomes" id="UP000494322">
    <property type="component" value="Unassembled WGS sequence"/>
</dbReference>
<organism evidence="1 2">
    <name type="scientific">Burkholderia cenocepacia</name>
    <dbReference type="NCBI Taxonomy" id="95486"/>
    <lineage>
        <taxon>Bacteria</taxon>
        <taxon>Pseudomonadati</taxon>
        <taxon>Pseudomonadota</taxon>
        <taxon>Betaproteobacteria</taxon>
        <taxon>Burkholderiales</taxon>
        <taxon>Burkholderiaceae</taxon>
        <taxon>Burkholderia</taxon>
        <taxon>Burkholderia cepacia complex</taxon>
    </lineage>
</organism>
<evidence type="ECO:0000313" key="2">
    <source>
        <dbReference type="Proteomes" id="UP000494322"/>
    </source>
</evidence>
<reference evidence="1 2" key="1">
    <citation type="submission" date="2020-04" db="EMBL/GenBank/DDBJ databases">
        <authorList>
            <person name="Depoorter E."/>
        </authorList>
    </citation>
    <scope>NUCLEOTIDE SEQUENCE [LARGE SCALE GENOMIC DNA]</scope>
    <source>
        <strain evidence="1 2">BCC0132</strain>
    </source>
</reference>
<evidence type="ECO:0000313" key="1">
    <source>
        <dbReference type="EMBL" id="CAB3973876.1"/>
    </source>
</evidence>
<protein>
    <submittedName>
        <fullName evidence="1">Uncharacterized protein</fullName>
    </submittedName>
</protein>
<proteinExistence type="predicted"/>
<dbReference type="AlphaFoldDB" id="A0A6J5JNZ1"/>
<sequence length="162" mass="17896">MADDVDKDIPNDEHVVRGICTPYHYDQKKGKLKKGAFKQKDPTRGVSVYRTLILSPQNCKVRAKALGNADKQYVGLASVTAGRVRSSEAQVTDTRETMFYGHADIFIVTDADNYQHEAGEPLPPEISDLVDKRIDVILSSTAFYPDPTPDTDDWQGPDLAAA</sequence>
<accession>A0A6J5JNZ1</accession>
<dbReference type="RefSeq" id="WP_175240412.1">
    <property type="nucleotide sequence ID" value="NZ_CABWIK020000051.1"/>
</dbReference>
<gene>
    <name evidence="1" type="ORF">BCO9919_05990</name>
</gene>
<dbReference type="EMBL" id="CABWIK020000051">
    <property type="protein sequence ID" value="CAB3973876.1"/>
    <property type="molecule type" value="Genomic_DNA"/>
</dbReference>
<name>A0A6J5JNZ1_9BURK</name>